<dbReference type="CDD" id="cd01862">
    <property type="entry name" value="Rab7"/>
    <property type="match status" value="1"/>
</dbReference>
<evidence type="ECO:0000256" key="4">
    <source>
        <dbReference type="ARBA" id="ARBA00023134"/>
    </source>
</evidence>
<accession>A0A182UZD2</accession>
<evidence type="ECO:0000256" key="7">
    <source>
        <dbReference type="SAM" id="MobiDB-lite"/>
    </source>
</evidence>
<dbReference type="GO" id="GO:0003924">
    <property type="term" value="F:GTPase activity"/>
    <property type="evidence" value="ECO:0007669"/>
    <property type="project" value="InterPro"/>
</dbReference>
<dbReference type="EnsemblMetazoa" id="AMEM006248-RA">
    <property type="protein sequence ID" value="AMEM006248-PA"/>
    <property type="gene ID" value="AMEM006248"/>
</dbReference>
<evidence type="ECO:0000256" key="6">
    <source>
        <dbReference type="ARBA" id="ARBA00023289"/>
    </source>
</evidence>
<evidence type="ECO:0008006" key="10">
    <source>
        <dbReference type="Google" id="ProtNLM"/>
    </source>
</evidence>
<comment type="similarity">
    <text evidence="2">Belongs to the small GTPase superfamily. Rab family.</text>
</comment>
<dbReference type="GO" id="GO:0031902">
    <property type="term" value="C:late endosome membrane"/>
    <property type="evidence" value="ECO:0007669"/>
    <property type="project" value="UniProtKB-SubCell"/>
</dbReference>
<dbReference type="AlphaFoldDB" id="A0A182UZD2"/>
<dbReference type="FunFam" id="3.40.50.300:FF:000086">
    <property type="entry name" value="Ras-related small GTPase"/>
    <property type="match status" value="1"/>
</dbReference>
<organism evidence="8 9">
    <name type="scientific">Anopheles merus</name>
    <name type="common">Mosquito</name>
    <dbReference type="NCBI Taxonomy" id="30066"/>
    <lineage>
        <taxon>Eukaryota</taxon>
        <taxon>Metazoa</taxon>
        <taxon>Ecdysozoa</taxon>
        <taxon>Arthropoda</taxon>
        <taxon>Hexapoda</taxon>
        <taxon>Insecta</taxon>
        <taxon>Pterygota</taxon>
        <taxon>Neoptera</taxon>
        <taxon>Endopterygota</taxon>
        <taxon>Diptera</taxon>
        <taxon>Nematocera</taxon>
        <taxon>Culicoidea</taxon>
        <taxon>Culicidae</taxon>
        <taxon>Anophelinae</taxon>
        <taxon>Anopheles</taxon>
    </lineage>
</organism>
<dbReference type="GO" id="GO:0008333">
    <property type="term" value="P:endosome to lysosome transport"/>
    <property type="evidence" value="ECO:0007669"/>
    <property type="project" value="TreeGrafter"/>
</dbReference>
<dbReference type="PROSITE" id="PS51420">
    <property type="entry name" value="RHO"/>
    <property type="match status" value="1"/>
</dbReference>
<dbReference type="SMART" id="SM00175">
    <property type="entry name" value="RAB"/>
    <property type="match status" value="1"/>
</dbReference>
<dbReference type="VEuPathDB" id="VectorBase:AMEM21_012573"/>
<dbReference type="PANTHER" id="PTHR47981">
    <property type="entry name" value="RAB FAMILY"/>
    <property type="match status" value="1"/>
</dbReference>
<dbReference type="SMART" id="SM00173">
    <property type="entry name" value="RAS"/>
    <property type="match status" value="1"/>
</dbReference>
<evidence type="ECO:0000256" key="2">
    <source>
        <dbReference type="ARBA" id="ARBA00006270"/>
    </source>
</evidence>
<keyword evidence="9" id="KW-1185">Reference proteome</keyword>
<dbReference type="Gene3D" id="3.40.50.300">
    <property type="entry name" value="P-loop containing nucleotide triphosphate hydrolases"/>
    <property type="match status" value="1"/>
</dbReference>
<keyword evidence="5" id="KW-0449">Lipoprotein</keyword>
<dbReference type="NCBIfam" id="TIGR00231">
    <property type="entry name" value="small_GTP"/>
    <property type="match status" value="1"/>
</dbReference>
<evidence type="ECO:0000256" key="1">
    <source>
        <dbReference type="ARBA" id="ARBA00004414"/>
    </source>
</evidence>
<evidence type="ECO:0000313" key="9">
    <source>
        <dbReference type="Proteomes" id="UP000075903"/>
    </source>
</evidence>
<keyword evidence="3" id="KW-0547">Nucleotide-binding</keyword>
<dbReference type="Pfam" id="PF00071">
    <property type="entry name" value="Ras"/>
    <property type="match status" value="1"/>
</dbReference>
<sequence>MATRKKALLKVIVLGDSSVGKTSLMNQYVNKRFSNQYKATIGADFLTKEVVIDERVVTMQIWDTAGQERFQSLGVAFYRGADCCVLVYDTTAPNTFKNLESWRDEFLIQASPRDPDHFPFVVLGNKIDLENRAVSTKRAQQWCQTKNDIPYFETSAKEGINVDLAFQTIAKNAIAQETEMACRLQDERRTEAWRTERLTSLQETLDDEPDVDPFDGSAVSRAQQQRV</sequence>
<reference evidence="8" key="1">
    <citation type="submission" date="2020-05" db="UniProtKB">
        <authorList>
            <consortium name="EnsemblMetazoa"/>
        </authorList>
    </citation>
    <scope>IDENTIFICATION</scope>
    <source>
        <strain evidence="8">MAF</strain>
    </source>
</reference>
<dbReference type="GO" id="GO:0045335">
    <property type="term" value="C:phagocytic vesicle"/>
    <property type="evidence" value="ECO:0007669"/>
    <property type="project" value="TreeGrafter"/>
</dbReference>
<dbReference type="SMART" id="SM00174">
    <property type="entry name" value="RHO"/>
    <property type="match status" value="1"/>
</dbReference>
<dbReference type="VEuPathDB" id="VectorBase:AMEM006248"/>
<dbReference type="Proteomes" id="UP000075903">
    <property type="component" value="Unassembled WGS sequence"/>
</dbReference>
<dbReference type="InterPro" id="IPR001806">
    <property type="entry name" value="Small_GTPase"/>
</dbReference>
<feature type="compositionally biased region" description="Acidic residues" evidence="7">
    <location>
        <begin position="204"/>
        <end position="213"/>
    </location>
</feature>
<dbReference type="InterPro" id="IPR027417">
    <property type="entry name" value="P-loop_NTPase"/>
</dbReference>
<dbReference type="GO" id="GO:0005764">
    <property type="term" value="C:lysosome"/>
    <property type="evidence" value="ECO:0007669"/>
    <property type="project" value="TreeGrafter"/>
</dbReference>
<keyword evidence="6" id="KW-0636">Prenylation</keyword>
<name>A0A182UZD2_ANOME</name>
<evidence type="ECO:0000256" key="5">
    <source>
        <dbReference type="ARBA" id="ARBA00023288"/>
    </source>
</evidence>
<dbReference type="PROSITE" id="PS51419">
    <property type="entry name" value="RAB"/>
    <property type="match status" value="1"/>
</dbReference>
<comment type="subcellular location">
    <subcellularLocation>
        <location evidence="1">Late endosome membrane</location>
    </subcellularLocation>
</comment>
<keyword evidence="4" id="KW-0342">GTP-binding</keyword>
<dbReference type="SMART" id="SM00176">
    <property type="entry name" value="RAN"/>
    <property type="match status" value="1"/>
</dbReference>
<evidence type="ECO:0000313" key="8">
    <source>
        <dbReference type="EnsemblMetazoa" id="AMEM006248-PA"/>
    </source>
</evidence>
<proteinExistence type="inferred from homology"/>
<dbReference type="SUPFAM" id="SSF52540">
    <property type="entry name" value="P-loop containing nucleoside triphosphate hydrolases"/>
    <property type="match status" value="1"/>
</dbReference>
<dbReference type="GO" id="GO:0005525">
    <property type="term" value="F:GTP binding"/>
    <property type="evidence" value="ECO:0007669"/>
    <property type="project" value="UniProtKB-KW"/>
</dbReference>
<dbReference type="GO" id="GO:0090385">
    <property type="term" value="P:phagosome-lysosome fusion"/>
    <property type="evidence" value="ECO:0007669"/>
    <property type="project" value="TreeGrafter"/>
</dbReference>
<feature type="region of interest" description="Disordered" evidence="7">
    <location>
        <begin position="202"/>
        <end position="227"/>
    </location>
</feature>
<evidence type="ECO:0000256" key="3">
    <source>
        <dbReference type="ARBA" id="ARBA00022741"/>
    </source>
</evidence>
<dbReference type="STRING" id="30066.A0A182UZD2"/>
<dbReference type="PROSITE" id="PS51421">
    <property type="entry name" value="RAS"/>
    <property type="match status" value="1"/>
</dbReference>
<dbReference type="InterPro" id="IPR005225">
    <property type="entry name" value="Small_GTP-bd"/>
</dbReference>
<dbReference type="PRINTS" id="PR00449">
    <property type="entry name" value="RASTRNSFRMNG"/>
</dbReference>
<dbReference type="PANTHER" id="PTHR47981:SF20">
    <property type="entry name" value="RAS-RELATED PROTEIN RAB-7A"/>
    <property type="match status" value="1"/>
</dbReference>
<protein>
    <recommendedName>
        <fullName evidence="10">Ras-related protein Rab-7</fullName>
    </recommendedName>
</protein>